<organism evidence="1 2">
    <name type="scientific">Nitrobacter vulgaris</name>
    <dbReference type="NCBI Taxonomy" id="29421"/>
    <lineage>
        <taxon>Bacteria</taxon>
        <taxon>Pseudomonadati</taxon>
        <taxon>Pseudomonadota</taxon>
        <taxon>Alphaproteobacteria</taxon>
        <taxon>Hyphomicrobiales</taxon>
        <taxon>Nitrobacteraceae</taxon>
        <taxon>Nitrobacter</taxon>
    </lineage>
</organism>
<dbReference type="AlphaFoldDB" id="A0A1V4I145"/>
<dbReference type="STRING" id="29421.B2M20_04880"/>
<sequence length="67" mass="7876">MQTRSRFLPNPKSLYQRLNDEAQRLRKEARGTHPGVERERLIREARQAEMASDMDKWLSSPALQAPR</sequence>
<protein>
    <submittedName>
        <fullName evidence="1">Uncharacterized protein</fullName>
    </submittedName>
</protein>
<dbReference type="Proteomes" id="UP000189940">
    <property type="component" value="Unassembled WGS sequence"/>
</dbReference>
<dbReference type="RefSeq" id="WP_079445957.1">
    <property type="nucleotide sequence ID" value="NZ_MWPQ01000022.1"/>
</dbReference>
<keyword evidence="2" id="KW-1185">Reference proteome</keyword>
<dbReference type="EMBL" id="MWPQ01000022">
    <property type="protein sequence ID" value="OPH83845.1"/>
    <property type="molecule type" value="Genomic_DNA"/>
</dbReference>
<accession>A0A1V4I145</accession>
<name>A0A1V4I145_NITVU</name>
<comment type="caution">
    <text evidence="1">The sequence shown here is derived from an EMBL/GenBank/DDBJ whole genome shotgun (WGS) entry which is preliminary data.</text>
</comment>
<evidence type="ECO:0000313" key="1">
    <source>
        <dbReference type="EMBL" id="OPH83845.1"/>
    </source>
</evidence>
<reference evidence="1 2" key="1">
    <citation type="submission" date="2017-02" db="EMBL/GenBank/DDBJ databases">
        <title>Genome sequence of the nitrite-oxidizing bacterium Nitrobacter vulgaris strain Ab1.</title>
        <authorList>
            <person name="Mellbye B.L."/>
            <person name="Davis E.W."/>
            <person name="Spieck E."/>
            <person name="Chang J.H."/>
            <person name="Bottomley P.J."/>
            <person name="Sayavedra-Soto L.A."/>
        </authorList>
    </citation>
    <scope>NUCLEOTIDE SEQUENCE [LARGE SCALE GENOMIC DNA]</scope>
    <source>
        <strain evidence="1 2">Ab1</strain>
    </source>
</reference>
<proteinExistence type="predicted"/>
<evidence type="ECO:0000313" key="2">
    <source>
        <dbReference type="Proteomes" id="UP000189940"/>
    </source>
</evidence>
<gene>
    <name evidence="1" type="ORF">B2M20_04880</name>
</gene>
<dbReference type="OrthoDB" id="8128823at2"/>